<dbReference type="WBParaSite" id="jg10979">
    <property type="protein sequence ID" value="jg10979"/>
    <property type="gene ID" value="jg10979"/>
</dbReference>
<dbReference type="Proteomes" id="UP000887574">
    <property type="component" value="Unplaced"/>
</dbReference>
<name>A0A915CQ98_9BILA</name>
<evidence type="ECO:0000313" key="1">
    <source>
        <dbReference type="Proteomes" id="UP000887574"/>
    </source>
</evidence>
<dbReference type="AlphaFoldDB" id="A0A915CQ98"/>
<proteinExistence type="predicted"/>
<keyword evidence="1" id="KW-1185">Reference proteome</keyword>
<sequence length="133" mass="13827">MAVASNATTAKPASLTSMPANVTLQTILQSSSIAAVVNASVAAPTVSGSTMASIAGTAVPSTPLPSGSTTTPASASSVVLKDLFVESQQMFACQNKSPLWGVPSADTHSSFAGEFYQRKQRVIHLFFLRQYVF</sequence>
<protein>
    <submittedName>
        <fullName evidence="2">Abdominal-A</fullName>
    </submittedName>
</protein>
<organism evidence="1 2">
    <name type="scientific">Ditylenchus dipsaci</name>
    <dbReference type="NCBI Taxonomy" id="166011"/>
    <lineage>
        <taxon>Eukaryota</taxon>
        <taxon>Metazoa</taxon>
        <taxon>Ecdysozoa</taxon>
        <taxon>Nematoda</taxon>
        <taxon>Chromadorea</taxon>
        <taxon>Rhabditida</taxon>
        <taxon>Tylenchina</taxon>
        <taxon>Tylenchomorpha</taxon>
        <taxon>Sphaerularioidea</taxon>
        <taxon>Anguinidae</taxon>
        <taxon>Anguininae</taxon>
        <taxon>Ditylenchus</taxon>
    </lineage>
</organism>
<reference evidence="2" key="1">
    <citation type="submission" date="2022-11" db="UniProtKB">
        <authorList>
            <consortium name="WormBaseParasite"/>
        </authorList>
    </citation>
    <scope>IDENTIFICATION</scope>
</reference>
<evidence type="ECO:0000313" key="2">
    <source>
        <dbReference type="WBParaSite" id="jg10979"/>
    </source>
</evidence>
<accession>A0A915CQ98</accession>